<dbReference type="EMBL" id="UYSG01001192">
    <property type="protein sequence ID" value="VDL37791.1"/>
    <property type="molecule type" value="Genomic_DNA"/>
</dbReference>
<dbReference type="WBParaSite" id="HDID_0000370301-mRNA-1">
    <property type="protein sequence ID" value="HDID_0000370301-mRNA-1"/>
    <property type="gene ID" value="HDID_0000370301"/>
</dbReference>
<dbReference type="AlphaFoldDB" id="A0A0R3SFR7"/>
<evidence type="ECO:0000313" key="5">
    <source>
        <dbReference type="EMBL" id="VUZ53394.1"/>
    </source>
</evidence>
<dbReference type="Gene3D" id="1.25.40.20">
    <property type="entry name" value="Ankyrin repeat-containing domain"/>
    <property type="match status" value="1"/>
</dbReference>
<proteinExistence type="predicted"/>
<keyword evidence="1" id="KW-0677">Repeat</keyword>
<dbReference type="Proteomes" id="UP000321570">
    <property type="component" value="Unassembled WGS sequence"/>
</dbReference>
<reference evidence="5 7" key="3">
    <citation type="submission" date="2019-07" db="EMBL/GenBank/DDBJ databases">
        <authorList>
            <person name="Jastrzebski P J."/>
            <person name="Paukszto L."/>
            <person name="Jastrzebski P J."/>
        </authorList>
    </citation>
    <scope>NUCLEOTIDE SEQUENCE [LARGE SCALE GENOMIC DNA]</scope>
    <source>
        <strain evidence="5 7">WMS-il1</strain>
    </source>
</reference>
<evidence type="ECO:0000313" key="8">
    <source>
        <dbReference type="WBParaSite" id="HDID_0000370301-mRNA-1"/>
    </source>
</evidence>
<dbReference type="PROSITE" id="PS50297">
    <property type="entry name" value="ANK_REP_REGION"/>
    <property type="match status" value="3"/>
</dbReference>
<dbReference type="InterPro" id="IPR036770">
    <property type="entry name" value="Ankyrin_rpt-contain_sf"/>
</dbReference>
<keyword evidence="7" id="KW-1185">Reference proteome</keyword>
<keyword evidence="2 3" id="KW-0040">ANK repeat</keyword>
<evidence type="ECO:0000313" key="7">
    <source>
        <dbReference type="Proteomes" id="UP000321570"/>
    </source>
</evidence>
<evidence type="ECO:0000256" key="2">
    <source>
        <dbReference type="ARBA" id="ARBA00023043"/>
    </source>
</evidence>
<gene>
    <name evidence="4" type="ORF">HDID_LOCUS3701</name>
    <name evidence="5" type="ORF">WMSIL1_LOCUS11917</name>
</gene>
<accession>A0A0R3SFR7</accession>
<feature type="repeat" description="ANK" evidence="3">
    <location>
        <begin position="120"/>
        <end position="152"/>
    </location>
</feature>
<dbReference type="Proteomes" id="UP000274504">
    <property type="component" value="Unassembled WGS sequence"/>
</dbReference>
<dbReference type="SMART" id="SM00248">
    <property type="entry name" value="ANK"/>
    <property type="match status" value="3"/>
</dbReference>
<evidence type="ECO:0000313" key="4">
    <source>
        <dbReference type="EMBL" id="VDL37791.1"/>
    </source>
</evidence>
<sequence>MNGRIFVPAPAFMMQRDPSQSNIFVPNQPTKKVTTVLTNLQRRNVQTLKVDTPASLNIFQMAAQGEIFLLETELNKCQANIDVRDKKGFTPLLWASANGQKTVVELLLWRGANAFVRGVNGETALLLAAAKGHQEVVHYLLRAGYDVNDSDELGNTALMFAAFNNHIAMVTLLLDWGADITAQNADGWDALQIARRRKAKASKLAIERYIIGLLSGDRHKPRPMLY</sequence>
<protein>
    <submittedName>
        <fullName evidence="8">ANK_REP_REGION domain-containing protein</fullName>
    </submittedName>
</protein>
<name>A0A0R3SFR7_HYMDI</name>
<evidence type="ECO:0000256" key="1">
    <source>
        <dbReference type="ARBA" id="ARBA00022737"/>
    </source>
</evidence>
<evidence type="ECO:0000256" key="3">
    <source>
        <dbReference type="PROSITE-ProRule" id="PRU00023"/>
    </source>
</evidence>
<reference evidence="8" key="1">
    <citation type="submission" date="2017-02" db="UniProtKB">
        <authorList>
            <consortium name="WormBaseParasite"/>
        </authorList>
    </citation>
    <scope>IDENTIFICATION</scope>
</reference>
<feature type="repeat" description="ANK" evidence="3">
    <location>
        <begin position="87"/>
        <end position="119"/>
    </location>
</feature>
<dbReference type="STRING" id="6216.A0A0R3SFR7"/>
<dbReference type="InterPro" id="IPR050776">
    <property type="entry name" value="Ank_Repeat/CDKN_Inhibitor"/>
</dbReference>
<feature type="repeat" description="ANK" evidence="3">
    <location>
        <begin position="153"/>
        <end position="185"/>
    </location>
</feature>
<dbReference type="SUPFAM" id="SSF48403">
    <property type="entry name" value="Ankyrin repeat"/>
    <property type="match status" value="1"/>
</dbReference>
<dbReference type="Pfam" id="PF12796">
    <property type="entry name" value="Ank_2"/>
    <property type="match status" value="1"/>
</dbReference>
<dbReference type="PRINTS" id="PR01415">
    <property type="entry name" value="ANKYRIN"/>
</dbReference>
<dbReference type="PROSITE" id="PS50088">
    <property type="entry name" value="ANK_REPEAT"/>
    <property type="match status" value="3"/>
</dbReference>
<dbReference type="PANTHER" id="PTHR24201">
    <property type="entry name" value="ANK_REP_REGION DOMAIN-CONTAINING PROTEIN"/>
    <property type="match status" value="1"/>
</dbReference>
<evidence type="ECO:0000313" key="6">
    <source>
        <dbReference type="Proteomes" id="UP000274504"/>
    </source>
</evidence>
<dbReference type="OrthoDB" id="9977361at2759"/>
<organism evidence="8">
    <name type="scientific">Hymenolepis diminuta</name>
    <name type="common">Rat tapeworm</name>
    <dbReference type="NCBI Taxonomy" id="6216"/>
    <lineage>
        <taxon>Eukaryota</taxon>
        <taxon>Metazoa</taxon>
        <taxon>Spiralia</taxon>
        <taxon>Lophotrochozoa</taxon>
        <taxon>Platyhelminthes</taxon>
        <taxon>Cestoda</taxon>
        <taxon>Eucestoda</taxon>
        <taxon>Cyclophyllidea</taxon>
        <taxon>Hymenolepididae</taxon>
        <taxon>Hymenolepis</taxon>
    </lineage>
</organism>
<dbReference type="EMBL" id="CABIJS010000555">
    <property type="protein sequence ID" value="VUZ53394.1"/>
    <property type="molecule type" value="Genomic_DNA"/>
</dbReference>
<reference evidence="4 6" key="2">
    <citation type="submission" date="2018-11" db="EMBL/GenBank/DDBJ databases">
        <authorList>
            <consortium name="Pathogen Informatics"/>
        </authorList>
    </citation>
    <scope>NUCLEOTIDE SEQUENCE [LARGE SCALE GENOMIC DNA]</scope>
</reference>
<dbReference type="InterPro" id="IPR002110">
    <property type="entry name" value="Ankyrin_rpt"/>
</dbReference>